<evidence type="ECO:0000259" key="1">
    <source>
        <dbReference type="Pfam" id="PF24626"/>
    </source>
</evidence>
<name>A0AAD5F1C7_PRUDU</name>
<gene>
    <name evidence="2" type="ORF">L3X38_003172</name>
</gene>
<dbReference type="Proteomes" id="UP001054821">
    <property type="component" value="Chromosome 1"/>
</dbReference>
<dbReference type="PANTHER" id="PTHR46148:SF60">
    <property type="entry name" value="CHROMO DOMAIN-CONTAINING PROTEIN"/>
    <property type="match status" value="1"/>
</dbReference>
<dbReference type="Pfam" id="PF24626">
    <property type="entry name" value="SH3_Tf2-1"/>
    <property type="match status" value="1"/>
</dbReference>
<dbReference type="AlphaFoldDB" id="A0AAD5F1C7"/>
<comment type="caution">
    <text evidence="2">The sequence shown here is derived from an EMBL/GenBank/DDBJ whole genome shotgun (WGS) entry which is preliminary data.</text>
</comment>
<proteinExistence type="predicted"/>
<sequence>MAPMKEVMRFGKKGKLSPRFIGSFEILERFGELAYKLALPPALEGVHDVFHVSMLRKYVHDATHVLCYEPLPLPNDLTYEEGPSQNLERKEHQLRSKKIPLVKVS</sequence>
<keyword evidence="3" id="KW-1185">Reference proteome</keyword>
<protein>
    <recommendedName>
        <fullName evidence="1">Tf2-1-like SH3-like domain-containing protein</fullName>
    </recommendedName>
</protein>
<organism evidence="2 3">
    <name type="scientific">Prunus dulcis</name>
    <name type="common">Almond</name>
    <name type="synonym">Amygdalus dulcis</name>
    <dbReference type="NCBI Taxonomy" id="3755"/>
    <lineage>
        <taxon>Eukaryota</taxon>
        <taxon>Viridiplantae</taxon>
        <taxon>Streptophyta</taxon>
        <taxon>Embryophyta</taxon>
        <taxon>Tracheophyta</taxon>
        <taxon>Spermatophyta</taxon>
        <taxon>Magnoliopsida</taxon>
        <taxon>eudicotyledons</taxon>
        <taxon>Gunneridae</taxon>
        <taxon>Pentapetalae</taxon>
        <taxon>rosids</taxon>
        <taxon>fabids</taxon>
        <taxon>Rosales</taxon>
        <taxon>Rosaceae</taxon>
        <taxon>Amygdaloideae</taxon>
        <taxon>Amygdaleae</taxon>
        <taxon>Prunus</taxon>
    </lineage>
</organism>
<dbReference type="EMBL" id="JAJFAZ020000001">
    <property type="protein sequence ID" value="KAI5350281.1"/>
    <property type="molecule type" value="Genomic_DNA"/>
</dbReference>
<evidence type="ECO:0000313" key="2">
    <source>
        <dbReference type="EMBL" id="KAI5350281.1"/>
    </source>
</evidence>
<accession>A0AAD5F1C7</accession>
<evidence type="ECO:0000313" key="3">
    <source>
        <dbReference type="Proteomes" id="UP001054821"/>
    </source>
</evidence>
<reference evidence="2 3" key="1">
    <citation type="journal article" date="2022" name="G3 (Bethesda)">
        <title>Whole-genome sequence and methylome profiling of the almond [Prunus dulcis (Mill.) D.A. Webb] cultivar 'Nonpareil'.</title>
        <authorList>
            <person name="D'Amico-Willman K.M."/>
            <person name="Ouma W.Z."/>
            <person name="Meulia T."/>
            <person name="Sideli G.M."/>
            <person name="Gradziel T.M."/>
            <person name="Fresnedo-Ramirez J."/>
        </authorList>
    </citation>
    <scope>NUCLEOTIDE SEQUENCE [LARGE SCALE GENOMIC DNA]</scope>
    <source>
        <strain evidence="2">Clone GOH B32 T37-40</strain>
    </source>
</reference>
<dbReference type="PANTHER" id="PTHR46148">
    <property type="entry name" value="CHROMO DOMAIN-CONTAINING PROTEIN"/>
    <property type="match status" value="1"/>
</dbReference>
<dbReference type="InterPro" id="IPR056924">
    <property type="entry name" value="SH3_Tf2-1"/>
</dbReference>
<feature type="domain" description="Tf2-1-like SH3-like" evidence="1">
    <location>
        <begin position="6"/>
        <end position="59"/>
    </location>
</feature>